<dbReference type="GO" id="GO:0019748">
    <property type="term" value="P:secondary metabolic process"/>
    <property type="evidence" value="ECO:0007669"/>
    <property type="project" value="TreeGrafter"/>
</dbReference>
<dbReference type="GO" id="GO:0016787">
    <property type="term" value="F:hydrolase activity"/>
    <property type="evidence" value="ECO:0007669"/>
    <property type="project" value="InterPro"/>
</dbReference>
<dbReference type="PANTHER" id="PTHR21240:SF28">
    <property type="entry name" value="ISO-OROTATE DECARBOXYLASE (EUROFUNG)"/>
    <property type="match status" value="1"/>
</dbReference>
<dbReference type="InterPro" id="IPR006680">
    <property type="entry name" value="Amidohydro-rel"/>
</dbReference>
<dbReference type="SUPFAM" id="SSF51556">
    <property type="entry name" value="Metallo-dependent hydrolases"/>
    <property type="match status" value="1"/>
</dbReference>
<dbReference type="InterPro" id="IPR032465">
    <property type="entry name" value="ACMSD"/>
</dbReference>
<evidence type="ECO:0000256" key="1">
    <source>
        <dbReference type="ARBA" id="ARBA00023239"/>
    </source>
</evidence>
<gene>
    <name evidence="3" type="ORF">SFOMI_2710</name>
</gene>
<evidence type="ECO:0000313" key="4">
    <source>
        <dbReference type="Proteomes" id="UP000221538"/>
    </source>
</evidence>
<proteinExistence type="predicted"/>
<feature type="domain" description="Amidohydrolase-related" evidence="2">
    <location>
        <begin position="73"/>
        <end position="364"/>
    </location>
</feature>
<dbReference type="Gene3D" id="3.20.20.140">
    <property type="entry name" value="Metal-dependent hydrolases"/>
    <property type="match status" value="1"/>
</dbReference>
<dbReference type="EMBL" id="BEWI01000032">
    <property type="protein sequence ID" value="GAY22155.1"/>
    <property type="molecule type" value="Genomic_DNA"/>
</dbReference>
<comment type="caution">
    <text evidence="3">The sequence shown here is derived from an EMBL/GenBank/DDBJ whole genome shotgun (WGS) entry which is preliminary data.</text>
</comment>
<dbReference type="Proteomes" id="UP000221538">
    <property type="component" value="Unassembled WGS sequence"/>
</dbReference>
<protein>
    <submittedName>
        <fullName evidence="3">BarH protein</fullName>
    </submittedName>
</protein>
<organism evidence="3 4">
    <name type="scientific">Sphingobium fuliginis (strain ATCC 27551)</name>
    <dbReference type="NCBI Taxonomy" id="336203"/>
    <lineage>
        <taxon>Bacteria</taxon>
        <taxon>Pseudomonadati</taxon>
        <taxon>Pseudomonadota</taxon>
        <taxon>Alphaproteobacteria</taxon>
        <taxon>Sphingomonadales</taxon>
        <taxon>Sphingomonadaceae</taxon>
        <taxon>Sphingobium</taxon>
    </lineage>
</organism>
<evidence type="ECO:0000259" key="2">
    <source>
        <dbReference type="Pfam" id="PF04909"/>
    </source>
</evidence>
<reference evidence="3 4" key="2">
    <citation type="journal article" date="2013" name="Environ. Sci. Technol.">
        <title>The 4-tert-butylphenol-utilizing bacterium Sphingobium fuliginis OMI can degrade bisphenols via phenolic ring hydroxylation and meta-cleavage pathway.</title>
        <authorList>
            <person name="Ogata Y."/>
            <person name="Goda S."/>
            <person name="Toyama T."/>
            <person name="Sei K."/>
            <person name="Ike M."/>
        </authorList>
    </citation>
    <scope>NUCLEOTIDE SEQUENCE [LARGE SCALE GENOMIC DNA]</scope>
    <source>
        <strain evidence="3 4">OMI</strain>
    </source>
</reference>
<dbReference type="PANTHER" id="PTHR21240">
    <property type="entry name" value="2-AMINO-3-CARBOXYLMUCONATE-6-SEMIALDEHYDE DECARBOXYLASE"/>
    <property type="match status" value="1"/>
</dbReference>
<name>A0A292ZH66_SPHSA</name>
<sequence length="366" mass="41526">MDGRRAVLPADTVLVSADTHWFINEDIFFERAPEFIRHRMPRVWRDEENGIFLMGVDHQRFLTSIFDKIIPSLERPGAFDLDARLADLDNDGVAMEIAFPQWLLFYLHQPDLEAREWIFRIYNEYLADLQARSGGRFFGVGIPNYWDPAKSADSIRHIKEIGLKTYMLPMTPGKNAEGRPILYASMEMDPLWQAAEEAGLPINYHVGENASATLEEPGGIGTVVLSTFMPFRRNFGELMFGGIFDRHPGLRIVFAEANINWIPGMLQDAEMACDGWGKLLHPKLERRPTEYWQEHCYATIMSDKVGLELIDYVGADRVMWSSDYPHNEGTHGYTTEIIEQVLNAVPADQAKQILGGTAIDLYGLGG</sequence>
<keyword evidence="1" id="KW-0456">Lyase</keyword>
<evidence type="ECO:0000313" key="3">
    <source>
        <dbReference type="EMBL" id="GAY22155.1"/>
    </source>
</evidence>
<dbReference type="GO" id="GO:0016831">
    <property type="term" value="F:carboxy-lyase activity"/>
    <property type="evidence" value="ECO:0007669"/>
    <property type="project" value="InterPro"/>
</dbReference>
<dbReference type="InterPro" id="IPR032466">
    <property type="entry name" value="Metal_Hydrolase"/>
</dbReference>
<dbReference type="AlphaFoldDB" id="A0A292ZH66"/>
<reference evidence="3 4" key="1">
    <citation type="journal article" date="2013" name="Biodegradation">
        <title>Occurrence of 4-tert-butylphenol (4-t-BP) biodegradation in an aquatic sample caused by the presence of Spirodela polyrrhiza and isolation of a 4-t-BP-utilizing bacterium.</title>
        <authorList>
            <person name="Ogata Y."/>
            <person name="Toyama T."/>
            <person name="Yu N."/>
            <person name="Wang X."/>
            <person name="Sei K."/>
            <person name="Ike M."/>
        </authorList>
    </citation>
    <scope>NUCLEOTIDE SEQUENCE [LARGE SCALE GENOMIC DNA]</scope>
    <source>
        <strain evidence="3 4">OMI</strain>
    </source>
</reference>
<accession>A0A292ZH66</accession>
<dbReference type="Pfam" id="PF04909">
    <property type="entry name" value="Amidohydro_2"/>
    <property type="match status" value="1"/>
</dbReference>
<dbReference type="GO" id="GO:0005737">
    <property type="term" value="C:cytoplasm"/>
    <property type="evidence" value="ECO:0007669"/>
    <property type="project" value="TreeGrafter"/>
</dbReference>